<sequence>MRKQYNIVAALSLFCSINASAQFSASYPNHDGSYVSSTFFNQYPDLFNTLVEKPKAAELFKFPEPDISYATGKINLQIPIYTMDLQLLTLPLTLQYNSSGIRIQDKPGVAGYVNGKELDLFHGLNWYDYLARGMDPAAGRFTAIDPLCEKYFALSPYVF</sequence>
<dbReference type="OrthoDB" id="997343at2"/>
<reference evidence="2 3" key="1">
    <citation type="submission" date="2018-10" db="EMBL/GenBank/DDBJ databases">
        <title>Genomic Encyclopedia of Archaeal and Bacterial Type Strains, Phase II (KMG-II): from individual species to whole genera.</title>
        <authorList>
            <person name="Goeker M."/>
        </authorList>
    </citation>
    <scope>NUCLEOTIDE SEQUENCE [LARGE SCALE GENOMIC DNA]</scope>
    <source>
        <strain evidence="2 3">NSB1</strain>
    </source>
</reference>
<accession>A0A495WHD4</accession>
<dbReference type="AlphaFoldDB" id="A0A495WHD4"/>
<keyword evidence="3" id="KW-1185">Reference proteome</keyword>
<dbReference type="EMBL" id="RBXN01000001">
    <property type="protein sequence ID" value="RKT61142.1"/>
    <property type="molecule type" value="Genomic_DNA"/>
</dbReference>
<feature type="chain" id="PRO_5019813641" evidence="1">
    <location>
        <begin position="22"/>
        <end position="159"/>
    </location>
</feature>
<dbReference type="Proteomes" id="UP000269493">
    <property type="component" value="Unassembled WGS sequence"/>
</dbReference>
<dbReference type="RefSeq" id="WP_022599518.1">
    <property type="nucleotide sequence ID" value="NZ_KI440778.1"/>
</dbReference>
<evidence type="ECO:0000256" key="1">
    <source>
        <dbReference type="SAM" id="SignalP"/>
    </source>
</evidence>
<dbReference type="GeneID" id="92927339"/>
<keyword evidence="1" id="KW-0732">Signal</keyword>
<evidence type="ECO:0000313" key="2">
    <source>
        <dbReference type="EMBL" id="RKT61142.1"/>
    </source>
</evidence>
<evidence type="ECO:0000313" key="3">
    <source>
        <dbReference type="Proteomes" id="UP000269493"/>
    </source>
</evidence>
<proteinExistence type="predicted"/>
<gene>
    <name evidence="2" type="ORF">BC742_0182</name>
</gene>
<feature type="signal peptide" evidence="1">
    <location>
        <begin position="1"/>
        <end position="21"/>
    </location>
</feature>
<name>A0A495WHD4_9BACT</name>
<comment type="caution">
    <text evidence="2">The sequence shown here is derived from an EMBL/GenBank/DDBJ whole genome shotgun (WGS) entry which is preliminary data.</text>
</comment>
<organism evidence="2 3">
    <name type="scientific">Coprobacter fastidiosus NSB1 = JCM 33896</name>
    <dbReference type="NCBI Taxonomy" id="1349822"/>
    <lineage>
        <taxon>Bacteria</taxon>
        <taxon>Pseudomonadati</taxon>
        <taxon>Bacteroidota</taxon>
        <taxon>Bacteroidia</taxon>
        <taxon>Bacteroidales</taxon>
        <taxon>Barnesiellaceae</taxon>
        <taxon>Coprobacter</taxon>
    </lineage>
</organism>
<dbReference type="Gene3D" id="2.180.10.10">
    <property type="entry name" value="RHS repeat-associated core"/>
    <property type="match status" value="1"/>
</dbReference>
<protein>
    <submittedName>
        <fullName evidence="2">Uncharacterized protein</fullName>
    </submittedName>
</protein>